<keyword evidence="2" id="KW-0813">Transport</keyword>
<dbReference type="Pfam" id="PF00005">
    <property type="entry name" value="ABC_tran"/>
    <property type="match status" value="1"/>
</dbReference>
<dbReference type="GO" id="GO:0005524">
    <property type="term" value="F:ATP binding"/>
    <property type="evidence" value="ECO:0007669"/>
    <property type="project" value="UniProtKB-KW"/>
</dbReference>
<evidence type="ECO:0000259" key="10">
    <source>
        <dbReference type="PROSITE" id="PS50929"/>
    </source>
</evidence>
<reference evidence="11" key="1">
    <citation type="submission" date="2022-12" db="EMBL/GenBank/DDBJ databases">
        <title>Genome assemblies of Blomia tropicalis.</title>
        <authorList>
            <person name="Cui Y."/>
        </authorList>
    </citation>
    <scope>NUCLEOTIDE SEQUENCE</scope>
    <source>
        <tissue evidence="11">Adult mites</tissue>
    </source>
</reference>
<dbReference type="InterPro" id="IPR036640">
    <property type="entry name" value="ABC1_TM_sf"/>
</dbReference>
<accession>A0A9Q0RNF3</accession>
<feature type="transmembrane region" description="Helical" evidence="8">
    <location>
        <begin position="62"/>
        <end position="80"/>
    </location>
</feature>
<dbReference type="GO" id="GO:0140359">
    <property type="term" value="F:ABC-type transporter activity"/>
    <property type="evidence" value="ECO:0007669"/>
    <property type="project" value="InterPro"/>
</dbReference>
<feature type="domain" description="ABC transporter" evidence="9">
    <location>
        <begin position="387"/>
        <end position="610"/>
    </location>
</feature>
<evidence type="ECO:0000256" key="8">
    <source>
        <dbReference type="SAM" id="Phobius"/>
    </source>
</evidence>
<dbReference type="InterPro" id="IPR027417">
    <property type="entry name" value="P-loop_NTPase"/>
</dbReference>
<dbReference type="Proteomes" id="UP001142055">
    <property type="component" value="Chromosome 2"/>
</dbReference>
<keyword evidence="12" id="KW-1185">Reference proteome</keyword>
<dbReference type="InterPro" id="IPR050835">
    <property type="entry name" value="ABC_transporter_sub-D"/>
</dbReference>
<dbReference type="SMART" id="SM00382">
    <property type="entry name" value="AAA"/>
    <property type="match status" value="1"/>
</dbReference>
<dbReference type="EMBL" id="JAPWDV010000002">
    <property type="protein sequence ID" value="KAJ6219596.1"/>
    <property type="molecule type" value="Genomic_DNA"/>
</dbReference>
<feature type="transmembrane region" description="Helical" evidence="8">
    <location>
        <begin position="21"/>
        <end position="42"/>
    </location>
</feature>
<dbReference type="OMA" id="KQFHDME"/>
<dbReference type="SUPFAM" id="SSF90123">
    <property type="entry name" value="ABC transporter transmembrane region"/>
    <property type="match status" value="1"/>
</dbReference>
<dbReference type="PROSITE" id="PS50893">
    <property type="entry name" value="ABC_TRANSPORTER_2"/>
    <property type="match status" value="1"/>
</dbReference>
<evidence type="ECO:0000313" key="12">
    <source>
        <dbReference type="Proteomes" id="UP001142055"/>
    </source>
</evidence>
<dbReference type="PANTHER" id="PTHR11384">
    <property type="entry name" value="ATP-BINDING CASSETTE, SUB-FAMILY D MEMBER"/>
    <property type="match status" value="1"/>
</dbReference>
<evidence type="ECO:0000256" key="2">
    <source>
        <dbReference type="ARBA" id="ARBA00022448"/>
    </source>
</evidence>
<dbReference type="InterPro" id="IPR003593">
    <property type="entry name" value="AAA+_ATPase"/>
</dbReference>
<keyword evidence="3 8" id="KW-0812">Transmembrane</keyword>
<keyword evidence="5" id="KW-0067">ATP-binding</keyword>
<comment type="caution">
    <text evidence="11">The sequence shown here is derived from an EMBL/GenBank/DDBJ whole genome shotgun (WGS) entry which is preliminary data.</text>
</comment>
<evidence type="ECO:0000256" key="1">
    <source>
        <dbReference type="ARBA" id="ARBA00008575"/>
    </source>
</evidence>
<dbReference type="PANTHER" id="PTHR11384:SF59">
    <property type="entry name" value="LYSOSOMAL COBALAMIN TRANSPORTER ABCD4"/>
    <property type="match status" value="1"/>
</dbReference>
<feature type="domain" description="ABC transmembrane type-1" evidence="10">
    <location>
        <begin position="28"/>
        <end position="325"/>
    </location>
</feature>
<dbReference type="Gene3D" id="3.40.50.300">
    <property type="entry name" value="P-loop containing nucleotide triphosphate hydrolases"/>
    <property type="match status" value="1"/>
</dbReference>
<protein>
    <submittedName>
        <fullName evidence="11">Uncharacterized protein</fullName>
    </submittedName>
</protein>
<dbReference type="GO" id="GO:0006635">
    <property type="term" value="P:fatty acid beta-oxidation"/>
    <property type="evidence" value="ECO:0007669"/>
    <property type="project" value="TreeGrafter"/>
</dbReference>
<keyword evidence="6 8" id="KW-1133">Transmembrane helix</keyword>
<proteinExistence type="inferred from homology"/>
<name>A0A9Q0RNF3_BLOTA</name>
<feature type="transmembrane region" description="Helical" evidence="8">
    <location>
        <begin position="173"/>
        <end position="193"/>
    </location>
</feature>
<dbReference type="GO" id="GO:0015910">
    <property type="term" value="P:long-chain fatty acid import into peroxisome"/>
    <property type="evidence" value="ECO:0007669"/>
    <property type="project" value="TreeGrafter"/>
</dbReference>
<evidence type="ECO:0000256" key="3">
    <source>
        <dbReference type="ARBA" id="ARBA00022692"/>
    </source>
</evidence>
<dbReference type="Gene3D" id="1.20.1560.10">
    <property type="entry name" value="ABC transporter type 1, transmembrane domain"/>
    <property type="match status" value="1"/>
</dbReference>
<evidence type="ECO:0000256" key="5">
    <source>
        <dbReference type="ARBA" id="ARBA00022840"/>
    </source>
</evidence>
<dbReference type="GO" id="GO:0016887">
    <property type="term" value="F:ATP hydrolysis activity"/>
    <property type="evidence" value="ECO:0007669"/>
    <property type="project" value="InterPro"/>
</dbReference>
<evidence type="ECO:0000259" key="9">
    <source>
        <dbReference type="PROSITE" id="PS50893"/>
    </source>
</evidence>
<dbReference type="Pfam" id="PF06472">
    <property type="entry name" value="ABC_membrane_2"/>
    <property type="match status" value="1"/>
</dbReference>
<evidence type="ECO:0000256" key="6">
    <source>
        <dbReference type="ARBA" id="ARBA00022989"/>
    </source>
</evidence>
<dbReference type="GO" id="GO:0005778">
    <property type="term" value="C:peroxisomal membrane"/>
    <property type="evidence" value="ECO:0007669"/>
    <property type="project" value="TreeGrafter"/>
</dbReference>
<sequence length="612" mass="70561">MECSQLFSLLCRLNGRHRQRYLSIFLLLILLFLAICNEIAIYNIGLITGDYYRILNDRDEKAFLSQTIKSLALIVAISLLKGIKEYISSSLYVHWRDNITSHLHHKYFQNYSYYHLNVSNITENKCKNAIGCDNVDQRITQDVDKMTNNLSTIIPELIVSPFIIAFYSYQCYLVNGLVGPVGCIVFFLLSTLMNKFLVQHVSRYVYEQERCEGDFRFQHLRIRNYAESIAFLSGERMEHLKCAQFQAKLIKTQRSLILRQLWLKCSIYLADYAGSILSFISLSIPLFAGAYDNLKPSDLSKLISENAFFTMYLINCFTRLIDLSTSISIFLGTSNRICELYSKFVRFDQLVDVDICPCIERQESYQDLGIDSNSLNHNTPIEDDIYFDCNDVVINAPKQIDQPPRTIIKGLNFQIFSGKNVLITGPSGIGKTSLIRAMKGIWPLAAGKITRKVLMDNPNAIIFLPQKPVLTTGSLAEQIVYPRLYRKENYQHDSSFYERVLHLMRFLNLEQSILQRINYDIYIDTNLNWIDQLSGGEVQRLNLARILYHKPIVVIMDESTSALPIDMEKKIMDEFINNNITIISCGHRSSLKSFHQLELRLVALGEYKLIQL</sequence>
<dbReference type="InterPro" id="IPR003439">
    <property type="entry name" value="ABC_transporter-like_ATP-bd"/>
</dbReference>
<organism evidence="11 12">
    <name type="scientific">Blomia tropicalis</name>
    <name type="common">Mite</name>
    <dbReference type="NCBI Taxonomy" id="40697"/>
    <lineage>
        <taxon>Eukaryota</taxon>
        <taxon>Metazoa</taxon>
        <taxon>Ecdysozoa</taxon>
        <taxon>Arthropoda</taxon>
        <taxon>Chelicerata</taxon>
        <taxon>Arachnida</taxon>
        <taxon>Acari</taxon>
        <taxon>Acariformes</taxon>
        <taxon>Sarcoptiformes</taxon>
        <taxon>Astigmata</taxon>
        <taxon>Glycyphagoidea</taxon>
        <taxon>Echimyopodidae</taxon>
        <taxon>Blomia</taxon>
    </lineage>
</organism>
<gene>
    <name evidence="11" type="ORF">RDWZM_005408</name>
</gene>
<comment type="similarity">
    <text evidence="1">Belongs to the ABC transporter superfamily. ABCD family. Peroxisomal fatty acyl CoA transporter (TC 3.A.1.203) subfamily.</text>
</comment>
<dbReference type="GO" id="GO:0042760">
    <property type="term" value="P:very long-chain fatty acid catabolic process"/>
    <property type="evidence" value="ECO:0007669"/>
    <property type="project" value="TreeGrafter"/>
</dbReference>
<evidence type="ECO:0000256" key="7">
    <source>
        <dbReference type="ARBA" id="ARBA00023136"/>
    </source>
</evidence>
<dbReference type="InterPro" id="IPR011527">
    <property type="entry name" value="ABC1_TM_dom"/>
</dbReference>
<keyword evidence="4" id="KW-0547">Nucleotide-binding</keyword>
<evidence type="ECO:0000313" key="11">
    <source>
        <dbReference type="EMBL" id="KAJ6219596.1"/>
    </source>
</evidence>
<dbReference type="GO" id="GO:0007031">
    <property type="term" value="P:peroxisome organization"/>
    <property type="evidence" value="ECO:0007669"/>
    <property type="project" value="TreeGrafter"/>
</dbReference>
<dbReference type="GO" id="GO:0005324">
    <property type="term" value="F:long-chain fatty acid transmembrane transporter activity"/>
    <property type="evidence" value="ECO:0007669"/>
    <property type="project" value="TreeGrafter"/>
</dbReference>
<evidence type="ECO:0000256" key="4">
    <source>
        <dbReference type="ARBA" id="ARBA00022741"/>
    </source>
</evidence>
<keyword evidence="7 8" id="KW-0472">Membrane</keyword>
<dbReference type="AlphaFoldDB" id="A0A9Q0RNF3"/>
<dbReference type="PROSITE" id="PS50929">
    <property type="entry name" value="ABC_TM1F"/>
    <property type="match status" value="1"/>
</dbReference>
<dbReference type="SUPFAM" id="SSF52540">
    <property type="entry name" value="P-loop containing nucleoside triphosphate hydrolases"/>
    <property type="match status" value="1"/>
</dbReference>